<protein>
    <recommendedName>
        <fullName evidence="1">TfoX N-terminal domain-containing protein</fullName>
    </recommendedName>
</protein>
<organism evidence="2 3">
    <name type="scientific">Chryseobacterium gleum ATCC 35910</name>
    <dbReference type="NCBI Taxonomy" id="525257"/>
    <lineage>
        <taxon>Bacteria</taxon>
        <taxon>Pseudomonadati</taxon>
        <taxon>Bacteroidota</taxon>
        <taxon>Flavobacteriia</taxon>
        <taxon>Flavobacteriales</taxon>
        <taxon>Weeksellaceae</taxon>
        <taxon>Chryseobacterium group</taxon>
        <taxon>Chryseobacterium</taxon>
    </lineage>
</organism>
<sequence length="152" mass="17694">MPFDRLRVTTGIPAEIFKCCQAEPVEAIIIKRDKSKIKIMAYSTELADRVRERLSMENNMEIEEKKMFSGLSFLVNGKMCINISHDNLMCRYDPELEDEVAEKMGFLPMIMKGKQLKGYCYVEPSGFQKPDDFEYWIKICLDYNPKAKVSKK</sequence>
<dbReference type="SUPFAM" id="SSF159894">
    <property type="entry name" value="YgaC/TfoX-N like"/>
    <property type="match status" value="1"/>
</dbReference>
<gene>
    <name evidence="2" type="ORF">HMPREF0204_14755</name>
</gene>
<evidence type="ECO:0000313" key="3">
    <source>
        <dbReference type="Proteomes" id="UP000002969"/>
    </source>
</evidence>
<evidence type="ECO:0000313" key="2">
    <source>
        <dbReference type="EMBL" id="EFK35686.1"/>
    </source>
</evidence>
<dbReference type="EMBL" id="ACKQ02000007">
    <property type="protein sequence ID" value="EFK35686.1"/>
    <property type="molecule type" value="Genomic_DNA"/>
</dbReference>
<evidence type="ECO:0000259" key="1">
    <source>
        <dbReference type="Pfam" id="PF04993"/>
    </source>
</evidence>
<dbReference type="Pfam" id="PF04993">
    <property type="entry name" value="TfoX_N"/>
    <property type="match status" value="1"/>
</dbReference>
<proteinExistence type="predicted"/>
<reference evidence="2" key="1">
    <citation type="submission" date="2010-06" db="EMBL/GenBank/DDBJ databases">
        <authorList>
            <person name="Muzny D."/>
            <person name="Qin X."/>
            <person name="Buhay C."/>
            <person name="Dugan-Rocha S."/>
            <person name="Ding Y."/>
            <person name="Chen G."/>
            <person name="Hawes A."/>
            <person name="Holder M."/>
            <person name="Jhangiani S."/>
            <person name="Johnson A."/>
            <person name="Khan Z."/>
            <person name="Li Z."/>
            <person name="Liu W."/>
            <person name="Liu X."/>
            <person name="Perez L."/>
            <person name="Shen H."/>
            <person name="Wang Q."/>
            <person name="Watt J."/>
            <person name="Xi L."/>
            <person name="Xin Y."/>
            <person name="Zhou J."/>
            <person name="Deng J."/>
            <person name="Jiang H."/>
            <person name="Liu Y."/>
            <person name="Qu J."/>
            <person name="Song X.-Z."/>
            <person name="Zhang L."/>
            <person name="Villasana D."/>
            <person name="Johnson A."/>
            <person name="Liu J."/>
            <person name="Liyanage D."/>
            <person name="Lorensuhewa L."/>
            <person name="Robinson T."/>
            <person name="Song A."/>
            <person name="Song B.-B."/>
            <person name="Dinh H."/>
            <person name="Thornton R."/>
            <person name="Coyle M."/>
            <person name="Francisco L."/>
            <person name="Jackson L."/>
            <person name="Javaid M."/>
            <person name="Korchina V."/>
            <person name="Kovar C."/>
            <person name="Mata R."/>
            <person name="Mathew T."/>
            <person name="Ngo R."/>
            <person name="Nguyen L."/>
            <person name="Nguyen N."/>
            <person name="Okwuonu G."/>
            <person name="Ongeri F."/>
            <person name="Pham C."/>
            <person name="Simmons D."/>
            <person name="Wilczek-Boney K."/>
            <person name="Hale W."/>
            <person name="Jakkamsetti A."/>
            <person name="Pham P."/>
            <person name="Ruth R."/>
            <person name="San Lucas F."/>
            <person name="Warren J."/>
            <person name="Zhang J."/>
            <person name="Zhao Z."/>
            <person name="Zhou C."/>
            <person name="Zhu D."/>
            <person name="Lee S."/>
            <person name="Bess C."/>
            <person name="Blankenburg K."/>
            <person name="Forbes L."/>
            <person name="Fu Q."/>
            <person name="Gubbala S."/>
            <person name="Hirani K."/>
            <person name="Jayaseelan J.C."/>
            <person name="Lara F."/>
            <person name="Munidasa M."/>
            <person name="Palculict T."/>
            <person name="Patil S."/>
            <person name="Pu L.-L."/>
            <person name="Saada N."/>
            <person name="Tang L."/>
            <person name="Weissenberger G."/>
            <person name="Zhu Y."/>
            <person name="Hemphill L."/>
            <person name="Shang Y."/>
            <person name="Youmans B."/>
            <person name="Ayvaz T."/>
            <person name="Ross M."/>
            <person name="Santibanez J."/>
            <person name="Aqrawi P."/>
            <person name="Gross S."/>
            <person name="Joshi V."/>
            <person name="Fowler G."/>
            <person name="Nazareth L."/>
            <person name="Reid J."/>
            <person name="Worley K."/>
            <person name="Petrosino J."/>
            <person name="Highlander S."/>
            <person name="Gibbs R."/>
        </authorList>
    </citation>
    <scope>NUCLEOTIDE SEQUENCE [LARGE SCALE GENOMIC DNA]</scope>
    <source>
        <strain evidence="2">ATCC 35910</strain>
    </source>
</reference>
<name>A0ABP2IPT8_CHRGE</name>
<dbReference type="InterPro" id="IPR007076">
    <property type="entry name" value="TfoX_N"/>
</dbReference>
<feature type="domain" description="TfoX N-terminal" evidence="1">
    <location>
        <begin position="61"/>
        <end position="142"/>
    </location>
</feature>
<keyword evidence="3" id="KW-1185">Reference proteome</keyword>
<accession>A0ABP2IPT8</accession>
<dbReference type="Proteomes" id="UP000002969">
    <property type="component" value="Unassembled WGS sequence"/>
</dbReference>
<dbReference type="Gene3D" id="3.30.1460.30">
    <property type="entry name" value="YgaC/TfoX-N like chaperone"/>
    <property type="match status" value="1"/>
</dbReference>
<comment type="caution">
    <text evidence="2">The sequence shown here is derived from an EMBL/GenBank/DDBJ whole genome shotgun (WGS) entry which is preliminary data.</text>
</comment>